<keyword evidence="3" id="KW-1185">Reference proteome</keyword>
<dbReference type="InParanoid" id="A0A6P5L5M8"/>
<proteinExistence type="predicted"/>
<accession>A0A6P5L5M8</accession>
<feature type="region of interest" description="Disordered" evidence="1">
    <location>
        <begin position="30"/>
        <end position="55"/>
    </location>
</feature>
<gene>
    <name evidence="4" type="primary">CUNH7orf34</name>
</gene>
<feature type="signal peptide" evidence="2">
    <location>
        <begin position="1"/>
        <end position="26"/>
    </location>
</feature>
<dbReference type="Proteomes" id="UP000515140">
    <property type="component" value="Unplaced"/>
</dbReference>
<organism evidence="3 4">
    <name type="scientific">Phascolarctos cinereus</name>
    <name type="common">Koala</name>
    <dbReference type="NCBI Taxonomy" id="38626"/>
    <lineage>
        <taxon>Eukaryota</taxon>
        <taxon>Metazoa</taxon>
        <taxon>Chordata</taxon>
        <taxon>Craniata</taxon>
        <taxon>Vertebrata</taxon>
        <taxon>Euteleostomi</taxon>
        <taxon>Mammalia</taxon>
        <taxon>Metatheria</taxon>
        <taxon>Diprotodontia</taxon>
        <taxon>Phascolarctidae</taxon>
        <taxon>Phascolarctos</taxon>
    </lineage>
</organism>
<protein>
    <submittedName>
        <fullName evidence="4">Uncharacterized protein C7orf34 homolog</fullName>
    </submittedName>
</protein>
<evidence type="ECO:0000256" key="1">
    <source>
        <dbReference type="SAM" id="MobiDB-lite"/>
    </source>
</evidence>
<feature type="chain" id="PRO_5028281292" evidence="2">
    <location>
        <begin position="27"/>
        <end position="114"/>
    </location>
</feature>
<name>A0A6P5L5M8_PHACI</name>
<dbReference type="FunCoup" id="A0A6P5L5M8">
    <property type="interactions" value="1"/>
</dbReference>
<evidence type="ECO:0000313" key="3">
    <source>
        <dbReference type="Proteomes" id="UP000515140"/>
    </source>
</evidence>
<dbReference type="AlphaFoldDB" id="A0A6P5L5M8"/>
<dbReference type="RefSeq" id="XP_020853690.1">
    <property type="nucleotide sequence ID" value="XM_020998031.1"/>
</dbReference>
<dbReference type="InterPro" id="IPR031684">
    <property type="entry name" value="LLCFC1"/>
</dbReference>
<dbReference type="PANTHER" id="PTHR37348:SF1">
    <property type="entry name" value="SPERM-EGG FUSION PROTEIN LLCFC1"/>
    <property type="match status" value="1"/>
</dbReference>
<sequence length="114" mass="12515">MTSLVPKLHQALLLACLFLLLLLVQGVKPQSGDPNGNGRSQKEKKASLTGEGEEELEEHFVASSVGEMLQLLTMEHSQEEEAEVEAEVEEGTAVRDRLFDLAFCFNIASILAFL</sequence>
<dbReference type="Pfam" id="PF15838">
    <property type="entry name" value="LLCFC1"/>
    <property type="match status" value="1"/>
</dbReference>
<keyword evidence="2" id="KW-0732">Signal</keyword>
<dbReference type="GO" id="GO:0007342">
    <property type="term" value="P:fusion of sperm to egg plasma membrane involved in single fertilization"/>
    <property type="evidence" value="ECO:0007669"/>
    <property type="project" value="InterPro"/>
</dbReference>
<dbReference type="CTD" id="135927"/>
<evidence type="ECO:0000313" key="4">
    <source>
        <dbReference type="RefSeq" id="XP_020853690.1"/>
    </source>
</evidence>
<dbReference type="GeneID" id="110216233"/>
<dbReference type="KEGG" id="pcw:110216233"/>
<dbReference type="PANTHER" id="PTHR37348">
    <property type="entry name" value="LLLL AND CFNLAS MOTIF-CONTAINING PROTEIN 1"/>
    <property type="match status" value="1"/>
</dbReference>
<reference evidence="4" key="1">
    <citation type="submission" date="2025-08" db="UniProtKB">
        <authorList>
            <consortium name="RefSeq"/>
        </authorList>
    </citation>
    <scope>IDENTIFICATION</scope>
    <source>
        <tissue evidence="4">Spleen</tissue>
    </source>
</reference>
<evidence type="ECO:0000256" key="2">
    <source>
        <dbReference type="SAM" id="SignalP"/>
    </source>
</evidence>